<dbReference type="STRING" id="1965070.A0A3S3QG76"/>
<feature type="region of interest" description="Disordered" evidence="1">
    <location>
        <begin position="32"/>
        <end position="150"/>
    </location>
</feature>
<sequence>MAARLFTTLSSGRPYDQCTFASSPSKLTAKFDTASARSATNTDGSRESPQKQRFAARTKLNSILEDSKSREAEENNRTLEIVDMQPQKKSITCRAHSNNNDGKRGSSKPDSVLRKTDSTNTRGSTRSQNAPRMSLFGRPIQPVSRQRTRDQRIRKYQLQLHNFLERPRGTRAVLYHMCV</sequence>
<evidence type="ECO:0000313" key="2">
    <source>
        <dbReference type="EMBL" id="RWS08374.1"/>
    </source>
</evidence>
<gene>
    <name evidence="2" type="ORF">B4U79_14711</name>
</gene>
<evidence type="ECO:0000313" key="3">
    <source>
        <dbReference type="Proteomes" id="UP000285301"/>
    </source>
</evidence>
<dbReference type="OrthoDB" id="8879391at2759"/>
<reference evidence="2 3" key="1">
    <citation type="journal article" date="2018" name="Gigascience">
        <title>Genomes of trombidid mites reveal novel predicted allergens and laterally-transferred genes associated with secondary metabolism.</title>
        <authorList>
            <person name="Dong X."/>
            <person name="Chaisiri K."/>
            <person name="Xia D."/>
            <person name="Armstrong S.D."/>
            <person name="Fang Y."/>
            <person name="Donnelly M.J."/>
            <person name="Kadowaki T."/>
            <person name="McGarry J.W."/>
            <person name="Darby A.C."/>
            <person name="Makepeace B.L."/>
        </authorList>
    </citation>
    <scope>NUCLEOTIDE SEQUENCE [LARGE SCALE GENOMIC DNA]</scope>
    <source>
        <strain evidence="2">UoL-WK</strain>
    </source>
</reference>
<dbReference type="EMBL" id="NCKU01002999">
    <property type="protein sequence ID" value="RWS08374.1"/>
    <property type="molecule type" value="Genomic_DNA"/>
</dbReference>
<organism evidence="2 3">
    <name type="scientific">Dinothrombium tinctorium</name>
    <dbReference type="NCBI Taxonomy" id="1965070"/>
    <lineage>
        <taxon>Eukaryota</taxon>
        <taxon>Metazoa</taxon>
        <taxon>Ecdysozoa</taxon>
        <taxon>Arthropoda</taxon>
        <taxon>Chelicerata</taxon>
        <taxon>Arachnida</taxon>
        <taxon>Acari</taxon>
        <taxon>Acariformes</taxon>
        <taxon>Trombidiformes</taxon>
        <taxon>Prostigmata</taxon>
        <taxon>Anystina</taxon>
        <taxon>Parasitengona</taxon>
        <taxon>Trombidioidea</taxon>
        <taxon>Trombidiidae</taxon>
        <taxon>Dinothrombium</taxon>
    </lineage>
</organism>
<proteinExistence type="predicted"/>
<name>A0A3S3QG76_9ACAR</name>
<evidence type="ECO:0000256" key="1">
    <source>
        <dbReference type="SAM" id="MobiDB-lite"/>
    </source>
</evidence>
<feature type="compositionally biased region" description="Basic and acidic residues" evidence="1">
    <location>
        <begin position="65"/>
        <end position="77"/>
    </location>
</feature>
<protein>
    <submittedName>
        <fullName evidence="2">Potassium voltage-gated channel subfamily KQT member 4-like isoform X5</fullName>
    </submittedName>
</protein>
<feature type="non-terminal residue" evidence="2">
    <location>
        <position position="179"/>
    </location>
</feature>
<dbReference type="AlphaFoldDB" id="A0A3S3QG76"/>
<comment type="caution">
    <text evidence="2">The sequence shown here is derived from an EMBL/GenBank/DDBJ whole genome shotgun (WGS) entry which is preliminary data.</text>
</comment>
<keyword evidence="3" id="KW-1185">Reference proteome</keyword>
<feature type="compositionally biased region" description="Polar residues" evidence="1">
    <location>
        <begin position="118"/>
        <end position="131"/>
    </location>
</feature>
<accession>A0A3S3QG76</accession>
<feature type="compositionally biased region" description="Polar residues" evidence="1">
    <location>
        <begin position="87"/>
        <end position="100"/>
    </location>
</feature>
<dbReference type="Proteomes" id="UP000285301">
    <property type="component" value="Unassembled WGS sequence"/>
</dbReference>